<protein>
    <submittedName>
        <fullName evidence="2">Uncharacterized protein</fullName>
    </submittedName>
</protein>
<proteinExistence type="predicted"/>
<dbReference type="RefSeq" id="WP_008617552.1">
    <property type="nucleotide sequence ID" value="NZ_JH376582.1"/>
</dbReference>
<name>G5SMI2_9BACT</name>
<reference evidence="2 3" key="1">
    <citation type="submission" date="2011-03" db="EMBL/GenBank/DDBJ databases">
        <authorList>
            <person name="Weinstock G."/>
            <person name="Sodergren E."/>
            <person name="Clifton S."/>
            <person name="Fulton L."/>
            <person name="Fulton B."/>
            <person name="Courtney L."/>
            <person name="Fronick C."/>
            <person name="Harrison M."/>
            <person name="Strong C."/>
            <person name="Farmer C."/>
            <person name="Delahaunty K."/>
            <person name="Markovic C."/>
            <person name="Hall O."/>
            <person name="Minx P."/>
            <person name="Tomlinson C."/>
            <person name="Mitreva M."/>
            <person name="Hou S."/>
            <person name="Chen J."/>
            <person name="Wollam A."/>
            <person name="Pepin K.H."/>
            <person name="Johnson M."/>
            <person name="Bhonagiri V."/>
            <person name="Zhang X."/>
            <person name="Suruliraj S."/>
            <person name="Warren W."/>
            <person name="Chinwalla A."/>
            <person name="Mardis E.R."/>
            <person name="Wilson R.K."/>
        </authorList>
    </citation>
    <scope>NUCLEOTIDE SEQUENCE [LARGE SCALE GENOMIC DNA]</scope>
    <source>
        <strain evidence="2 3">YIT 11840</strain>
    </source>
</reference>
<dbReference type="GeneID" id="93556293"/>
<accession>G5SMI2</accession>
<dbReference type="OrthoDB" id="1082663at2"/>
<keyword evidence="3" id="KW-1185">Reference proteome</keyword>
<feature type="transmembrane region" description="Helical" evidence="1">
    <location>
        <begin position="158"/>
        <end position="181"/>
    </location>
</feature>
<dbReference type="PROSITE" id="PS51257">
    <property type="entry name" value="PROKAR_LIPOPROTEIN"/>
    <property type="match status" value="1"/>
</dbReference>
<keyword evidence="1" id="KW-1133">Transmembrane helix</keyword>
<sequence length="185" mass="21759">MNRFFKVFWPWLMVPVFWLVVGLLLFAICGCAGSKHLETERTADYTGHSSSFEDTVDSLRMELSRVVRHTMERFSDLKVEKRTVVWSEPDSCGKQYKERESHTSIDRRDREITELEEKTMADYLRLSHRIDSLMEKVEGLSLEKVAERKLSWWEETKLHYGGFALLAVVVCILIGFGRFVYRLKK</sequence>
<evidence type="ECO:0000313" key="3">
    <source>
        <dbReference type="Proteomes" id="UP000003598"/>
    </source>
</evidence>
<evidence type="ECO:0000313" key="2">
    <source>
        <dbReference type="EMBL" id="EHH01534.1"/>
    </source>
</evidence>
<comment type="caution">
    <text evidence="2">The sequence shown here is derived from an EMBL/GenBank/DDBJ whole genome shotgun (WGS) entry which is preliminary data.</text>
</comment>
<dbReference type="eggNOG" id="ENOG5030W5N">
    <property type="taxonomic scope" value="Bacteria"/>
</dbReference>
<dbReference type="Proteomes" id="UP000003598">
    <property type="component" value="Unassembled WGS sequence"/>
</dbReference>
<dbReference type="AlphaFoldDB" id="G5SMI2"/>
<gene>
    <name evidence="2" type="ORF">HMPREF9441_00557</name>
</gene>
<evidence type="ECO:0000256" key="1">
    <source>
        <dbReference type="SAM" id="Phobius"/>
    </source>
</evidence>
<dbReference type="EMBL" id="AFFY01000006">
    <property type="protein sequence ID" value="EHH01534.1"/>
    <property type="molecule type" value="Genomic_DNA"/>
</dbReference>
<keyword evidence="1" id="KW-0812">Transmembrane</keyword>
<dbReference type="PATRIC" id="fig|762968.3.peg.496"/>
<dbReference type="HOGENOM" id="CLU_1583274_0_0_10"/>
<dbReference type="STRING" id="762968.HMPREF9441_00557"/>
<organism evidence="2 3">
    <name type="scientific">Paraprevotella clara YIT 11840</name>
    <dbReference type="NCBI Taxonomy" id="762968"/>
    <lineage>
        <taxon>Bacteria</taxon>
        <taxon>Pseudomonadati</taxon>
        <taxon>Bacteroidota</taxon>
        <taxon>Bacteroidia</taxon>
        <taxon>Bacteroidales</taxon>
        <taxon>Prevotellaceae</taxon>
        <taxon>Paraprevotella</taxon>
    </lineage>
</organism>
<keyword evidence="1" id="KW-0472">Membrane</keyword>